<organism evidence="2 3">
    <name type="scientific">candidate division WOR_3 bacterium SM23_42</name>
    <dbReference type="NCBI Taxonomy" id="1703779"/>
    <lineage>
        <taxon>Bacteria</taxon>
        <taxon>Bacteria division WOR-3</taxon>
    </lineage>
</organism>
<dbReference type="Proteomes" id="UP000051373">
    <property type="component" value="Unassembled WGS sequence"/>
</dbReference>
<comment type="caution">
    <text evidence="2">The sequence shown here is derived from an EMBL/GenBank/DDBJ whole genome shotgun (WGS) entry which is preliminary data.</text>
</comment>
<dbReference type="EMBL" id="LJUJ01000013">
    <property type="protein sequence ID" value="KPK63424.1"/>
    <property type="molecule type" value="Genomic_DNA"/>
</dbReference>
<sequence>MRRISVTLSCICITCLLASKTPSELKFAEQGKAIARYEVWVPFDGPELSIPTGRLVIFFEDFESGMPLGWQVIDGNSDGCTWTVGTTDDLFLPPPNYGTAYAYYSDDDAGENAPSGTEYLISPSLDCIGLTDLFLSYSWAFTIFDPPIGASYVSFHDGSTWGSWDQLATYYVDSSGVDTFDLTTYLPADSVQVQFTYEDPTGGWGWAFGIDNVLLEVPQDHDVGVASIEIPWYIPTDTSFHPQANVKNYGLNIETFDVTCEISPGAYISTETVSNIDPGNVTLVTFPDSFAFESGLFTVTVYTQLVGDENPLNDTLIKEITASDWLIYDDGFAYGGAYWFDAGNGWGVQFPVTEDWWVDSIACYFDSTWPSPGDTTATFRIYDGAATPTNVRWESISTTIQRGVWNYIGVDTSGTWFTSGDNVFFFYFQVQPGPACPALSFDWAIDYPQYDWYCTSGTFSNGNMWGGDWLMRIHFTTPAGINEWVSLTPDEFLFKAPVITSSRVSLAFTLPQATEVELSVYDAAGRKCATLIKDYLGAGDYSRTYMLDLADGVYFYNLKTESGIDVTKKFIIVQ</sequence>
<feature type="domain" description="Cleaved adhesin" evidence="1">
    <location>
        <begin position="57"/>
        <end position="126"/>
    </location>
</feature>
<dbReference type="AlphaFoldDB" id="A0A0S8FRM8"/>
<proteinExistence type="predicted"/>
<dbReference type="InterPro" id="IPR011628">
    <property type="entry name" value="Cleaved_adhesin"/>
</dbReference>
<dbReference type="NCBIfam" id="TIGR04183">
    <property type="entry name" value="Por_Secre_tail"/>
    <property type="match status" value="1"/>
</dbReference>
<evidence type="ECO:0000313" key="2">
    <source>
        <dbReference type="EMBL" id="KPK63424.1"/>
    </source>
</evidence>
<accession>A0A0S8FRM8</accession>
<dbReference type="STRING" id="1703779.AMJ83_07080"/>
<dbReference type="InterPro" id="IPR026444">
    <property type="entry name" value="Secre_tail"/>
</dbReference>
<evidence type="ECO:0000259" key="1">
    <source>
        <dbReference type="Pfam" id="PF07675"/>
    </source>
</evidence>
<name>A0A0S8FRM8_UNCW3</name>
<dbReference type="Pfam" id="PF07675">
    <property type="entry name" value="Cleaved_Adhesin"/>
    <property type="match status" value="1"/>
</dbReference>
<dbReference type="Gene3D" id="2.60.120.200">
    <property type="match status" value="1"/>
</dbReference>
<gene>
    <name evidence="2" type="ORF">AMJ83_07080</name>
</gene>
<protein>
    <recommendedName>
        <fullName evidence="1">Cleaved adhesin domain-containing protein</fullName>
    </recommendedName>
</protein>
<reference evidence="2 3" key="1">
    <citation type="journal article" date="2015" name="Microbiome">
        <title>Genomic resolution of linkages in carbon, nitrogen, and sulfur cycling among widespread estuary sediment bacteria.</title>
        <authorList>
            <person name="Baker B.J."/>
            <person name="Lazar C.S."/>
            <person name="Teske A.P."/>
            <person name="Dick G.J."/>
        </authorList>
    </citation>
    <scope>NUCLEOTIDE SEQUENCE [LARGE SCALE GENOMIC DNA]</scope>
    <source>
        <strain evidence="2">SM23_42</strain>
    </source>
</reference>
<evidence type="ECO:0000313" key="3">
    <source>
        <dbReference type="Proteomes" id="UP000051373"/>
    </source>
</evidence>